<gene>
    <name evidence="11" type="primary">glyS</name>
    <name evidence="13" type="ORF">HNQ70_002128</name>
</gene>
<dbReference type="InterPro" id="IPR015944">
    <property type="entry name" value="Gly-tRNA-synth_bsu"/>
</dbReference>
<evidence type="ECO:0000256" key="9">
    <source>
        <dbReference type="ARBA" id="ARBA00023146"/>
    </source>
</evidence>
<evidence type="ECO:0000256" key="11">
    <source>
        <dbReference type="HAMAP-Rule" id="MF_00255"/>
    </source>
</evidence>
<keyword evidence="7 11" id="KW-0067">ATP-binding</keyword>
<dbReference type="NCBIfam" id="TIGR00211">
    <property type="entry name" value="glyS"/>
    <property type="match status" value="1"/>
</dbReference>
<dbReference type="EC" id="6.1.1.14" evidence="11"/>
<dbReference type="InterPro" id="IPR008909">
    <property type="entry name" value="DALR_anticod-bd"/>
</dbReference>
<dbReference type="PROSITE" id="PS50861">
    <property type="entry name" value="AA_TRNA_LIGASE_II_GLYAB"/>
    <property type="match status" value="1"/>
</dbReference>
<dbReference type="RefSeq" id="WP_246434901.1">
    <property type="nucleotide sequence ID" value="NZ_BAABEW010000002.1"/>
</dbReference>
<dbReference type="Proteomes" id="UP000532440">
    <property type="component" value="Unassembled WGS sequence"/>
</dbReference>
<comment type="caution">
    <text evidence="13">The sequence shown here is derived from an EMBL/GenBank/DDBJ whole genome shotgun (WGS) entry which is preliminary data.</text>
</comment>
<dbReference type="PANTHER" id="PTHR30075">
    <property type="entry name" value="GLYCYL-TRNA SYNTHETASE"/>
    <property type="match status" value="1"/>
</dbReference>
<reference evidence="13 14" key="1">
    <citation type="submission" date="2020-08" db="EMBL/GenBank/DDBJ databases">
        <title>Genomic Encyclopedia of Type Strains, Phase IV (KMG-IV): sequencing the most valuable type-strain genomes for metagenomic binning, comparative biology and taxonomic classification.</title>
        <authorList>
            <person name="Goeker M."/>
        </authorList>
    </citation>
    <scope>NUCLEOTIDE SEQUENCE [LARGE SCALE GENOMIC DNA]</scope>
    <source>
        <strain evidence="13 14">DSM 29781</strain>
    </source>
</reference>
<keyword evidence="8 11" id="KW-0648">Protein biosynthesis</keyword>
<comment type="catalytic activity">
    <reaction evidence="10 11">
        <text>tRNA(Gly) + glycine + ATP = glycyl-tRNA(Gly) + AMP + diphosphate</text>
        <dbReference type="Rhea" id="RHEA:16013"/>
        <dbReference type="Rhea" id="RHEA-COMP:9664"/>
        <dbReference type="Rhea" id="RHEA-COMP:9683"/>
        <dbReference type="ChEBI" id="CHEBI:30616"/>
        <dbReference type="ChEBI" id="CHEBI:33019"/>
        <dbReference type="ChEBI" id="CHEBI:57305"/>
        <dbReference type="ChEBI" id="CHEBI:78442"/>
        <dbReference type="ChEBI" id="CHEBI:78522"/>
        <dbReference type="ChEBI" id="CHEBI:456215"/>
        <dbReference type="EC" id="6.1.1.14"/>
    </reaction>
</comment>
<keyword evidence="5 11" id="KW-0436">Ligase</keyword>
<keyword evidence="6 11" id="KW-0547">Nucleotide-binding</keyword>
<evidence type="ECO:0000256" key="10">
    <source>
        <dbReference type="ARBA" id="ARBA00047937"/>
    </source>
</evidence>
<dbReference type="InterPro" id="IPR006194">
    <property type="entry name" value="Gly-tRNA-synth_heterodimer"/>
</dbReference>
<dbReference type="PRINTS" id="PR01045">
    <property type="entry name" value="TRNASYNTHGB"/>
</dbReference>
<comment type="similarity">
    <text evidence="2 11">Belongs to the class-II aminoacyl-tRNA synthetase family.</text>
</comment>
<evidence type="ECO:0000256" key="8">
    <source>
        <dbReference type="ARBA" id="ARBA00022917"/>
    </source>
</evidence>
<organism evidence="13 14">
    <name type="scientific">Quisquiliibacterium transsilvanicum</name>
    <dbReference type="NCBI Taxonomy" id="1549638"/>
    <lineage>
        <taxon>Bacteria</taxon>
        <taxon>Pseudomonadati</taxon>
        <taxon>Pseudomonadota</taxon>
        <taxon>Betaproteobacteria</taxon>
        <taxon>Burkholderiales</taxon>
        <taxon>Burkholderiaceae</taxon>
        <taxon>Quisquiliibacterium</taxon>
    </lineage>
</organism>
<dbReference type="GO" id="GO:0006420">
    <property type="term" value="P:arginyl-tRNA aminoacylation"/>
    <property type="evidence" value="ECO:0007669"/>
    <property type="project" value="InterPro"/>
</dbReference>
<evidence type="ECO:0000259" key="12">
    <source>
        <dbReference type="Pfam" id="PF05746"/>
    </source>
</evidence>
<sequence>MSAKPLLVELLTEELPPKALKRLGESFAASVVDGLRTRGLAAADVGHRTFCTPRRLAVRVDAVLSQAPERSVELKGPSLKVGLNAEGKPTQALLKWAEKQGASIDRLTQASDGKQECFWFRSTLPGESLAGAIDAVIAQAITRLPIPKVMEYQLADGRTSVSFVRPAHRLVALHGADVLPASALGLQAGRITAGHRFQGAASIELADAQGYVHQLEREGRVMPDFDTRRARIEAMLRERAAALGASLGDEASVAPLLDEVCALVEWPAVYAGEFEREFLQVPQECLILTMRTNQKYFPLFDASGRLLPSFLIVSNMDVEDPRFIVDGNQRVVRPRLADARFFFEQDKKTPLADRVPRLAAVVYHARLGTQAERVQRVRTIARAIAESLGANDAHADRAALLAKTDLLTGMVGEFPELQGIMGAYYARHDGEPGPVADAILEHYRPRFAGDDLPASETGTVLALADKLETLAGLFGIGQQPSGDRDPFALRRHALGVIRLLIEKQLALSLPWLVDRAFEAFGDRVGNARAELETFVFERLAGYLRERGYTAQEVAAVVDQRPADLAQVPARLEAVRAFSALPESAALAAANKRIGNILKKAGNVAGGEIQPALLSETAEKALHEEVAAIAPDVDGRIAAGDYTGALAAVARARSAVDAFFDAVMVMAEDPAVRANRLALLARLHHIMNRVADISKLSNA</sequence>
<evidence type="ECO:0000256" key="5">
    <source>
        <dbReference type="ARBA" id="ARBA00022598"/>
    </source>
</evidence>
<dbReference type="GO" id="GO:0005829">
    <property type="term" value="C:cytosol"/>
    <property type="evidence" value="ECO:0007669"/>
    <property type="project" value="TreeGrafter"/>
</dbReference>
<keyword evidence="4 11" id="KW-0963">Cytoplasm</keyword>
<dbReference type="SUPFAM" id="SSF109604">
    <property type="entry name" value="HD-domain/PDEase-like"/>
    <property type="match status" value="1"/>
</dbReference>
<dbReference type="PANTHER" id="PTHR30075:SF2">
    <property type="entry name" value="GLYCINE--TRNA LIGASE, CHLOROPLASTIC_MITOCHONDRIAL 2"/>
    <property type="match status" value="1"/>
</dbReference>
<evidence type="ECO:0000256" key="3">
    <source>
        <dbReference type="ARBA" id="ARBA00011209"/>
    </source>
</evidence>
<evidence type="ECO:0000256" key="1">
    <source>
        <dbReference type="ARBA" id="ARBA00004496"/>
    </source>
</evidence>
<dbReference type="AlphaFoldDB" id="A0A7W8M9I3"/>
<dbReference type="Pfam" id="PF02092">
    <property type="entry name" value="tRNA_synt_2f"/>
    <property type="match status" value="1"/>
</dbReference>
<proteinExistence type="inferred from homology"/>
<dbReference type="HAMAP" id="MF_00255">
    <property type="entry name" value="Gly_tRNA_synth_beta"/>
    <property type="match status" value="1"/>
</dbReference>
<feature type="domain" description="DALR anticodon binding" evidence="12">
    <location>
        <begin position="588"/>
        <end position="688"/>
    </location>
</feature>
<comment type="subunit">
    <text evidence="3 11">Tetramer of two alpha and two beta subunits.</text>
</comment>
<name>A0A7W8M9I3_9BURK</name>
<evidence type="ECO:0000313" key="14">
    <source>
        <dbReference type="Proteomes" id="UP000532440"/>
    </source>
</evidence>
<evidence type="ECO:0000256" key="4">
    <source>
        <dbReference type="ARBA" id="ARBA00022490"/>
    </source>
</evidence>
<dbReference type="GO" id="GO:0004820">
    <property type="term" value="F:glycine-tRNA ligase activity"/>
    <property type="evidence" value="ECO:0007669"/>
    <property type="project" value="UniProtKB-UniRule"/>
</dbReference>
<accession>A0A7W8M9I3</accession>
<dbReference type="EMBL" id="JACHGB010000004">
    <property type="protein sequence ID" value="MBB5272114.1"/>
    <property type="molecule type" value="Genomic_DNA"/>
</dbReference>
<evidence type="ECO:0000256" key="6">
    <source>
        <dbReference type="ARBA" id="ARBA00022741"/>
    </source>
</evidence>
<dbReference type="Pfam" id="PF05746">
    <property type="entry name" value="DALR_1"/>
    <property type="match status" value="1"/>
</dbReference>
<evidence type="ECO:0000256" key="2">
    <source>
        <dbReference type="ARBA" id="ARBA00008226"/>
    </source>
</evidence>
<protein>
    <recommendedName>
        <fullName evidence="11">Glycine--tRNA ligase beta subunit</fullName>
        <ecNumber evidence="11">6.1.1.14</ecNumber>
    </recommendedName>
    <alternativeName>
        <fullName evidence="11">Glycyl-tRNA synthetase beta subunit</fullName>
        <shortName evidence="11">GlyRS</shortName>
    </alternativeName>
</protein>
<dbReference type="GO" id="GO:0005524">
    <property type="term" value="F:ATP binding"/>
    <property type="evidence" value="ECO:0007669"/>
    <property type="project" value="UniProtKB-UniRule"/>
</dbReference>
<comment type="subcellular location">
    <subcellularLocation>
        <location evidence="1 11">Cytoplasm</location>
    </subcellularLocation>
</comment>
<dbReference type="GO" id="GO:0004814">
    <property type="term" value="F:arginine-tRNA ligase activity"/>
    <property type="evidence" value="ECO:0007669"/>
    <property type="project" value="InterPro"/>
</dbReference>
<evidence type="ECO:0000256" key="7">
    <source>
        <dbReference type="ARBA" id="ARBA00022840"/>
    </source>
</evidence>
<evidence type="ECO:0000313" key="13">
    <source>
        <dbReference type="EMBL" id="MBB5272114.1"/>
    </source>
</evidence>
<dbReference type="GO" id="GO:0006426">
    <property type="term" value="P:glycyl-tRNA aminoacylation"/>
    <property type="evidence" value="ECO:0007669"/>
    <property type="project" value="UniProtKB-UniRule"/>
</dbReference>
<keyword evidence="9 11" id="KW-0030">Aminoacyl-tRNA synthetase</keyword>
<keyword evidence="14" id="KW-1185">Reference proteome</keyword>